<dbReference type="EMBL" id="JAUSQU010000001">
    <property type="protein sequence ID" value="MDP9840918.1"/>
    <property type="molecule type" value="Genomic_DNA"/>
</dbReference>
<reference evidence="1 2" key="1">
    <citation type="submission" date="2023-07" db="EMBL/GenBank/DDBJ databases">
        <title>Sequencing the genomes of 1000 actinobacteria strains.</title>
        <authorList>
            <person name="Klenk H.-P."/>
        </authorList>
    </citation>
    <scope>NUCLEOTIDE SEQUENCE [LARGE SCALE GENOMIC DNA]</scope>
    <source>
        <strain evidence="1 2">DSM 46740</strain>
    </source>
</reference>
<organism evidence="1 2">
    <name type="scientific">Streptosporangium lutulentum</name>
    <dbReference type="NCBI Taxonomy" id="1461250"/>
    <lineage>
        <taxon>Bacteria</taxon>
        <taxon>Bacillati</taxon>
        <taxon>Actinomycetota</taxon>
        <taxon>Actinomycetes</taxon>
        <taxon>Streptosporangiales</taxon>
        <taxon>Streptosporangiaceae</taxon>
        <taxon>Streptosporangium</taxon>
    </lineage>
</organism>
<dbReference type="Proteomes" id="UP001225356">
    <property type="component" value="Unassembled WGS sequence"/>
</dbReference>
<evidence type="ECO:0000313" key="2">
    <source>
        <dbReference type="Proteomes" id="UP001225356"/>
    </source>
</evidence>
<proteinExistence type="predicted"/>
<protein>
    <submittedName>
        <fullName evidence="1">Uncharacterized protein</fullName>
    </submittedName>
</protein>
<keyword evidence="2" id="KW-1185">Reference proteome</keyword>
<sequence length="60" mass="6536">MRIHFLAPPDDLTEAAGRLAHAWNGYDPLRRVTAPAAMAVQGQRARRSVMAGSPVRDRGP</sequence>
<name>A0ABT9Q3K5_9ACTN</name>
<accession>A0ABT9Q3K5</accession>
<gene>
    <name evidence="1" type="ORF">J2853_000129</name>
</gene>
<evidence type="ECO:0000313" key="1">
    <source>
        <dbReference type="EMBL" id="MDP9840918.1"/>
    </source>
</evidence>
<comment type="caution">
    <text evidence="1">The sequence shown here is derived from an EMBL/GenBank/DDBJ whole genome shotgun (WGS) entry which is preliminary data.</text>
</comment>